<keyword evidence="6" id="KW-0560">Oxidoreductase</keyword>
<gene>
    <name evidence="12" type="ORF">JKF63_04685</name>
</gene>
<feature type="transmembrane region" description="Helical" evidence="10">
    <location>
        <begin position="131"/>
        <end position="148"/>
    </location>
</feature>
<dbReference type="InterPro" id="IPR039357">
    <property type="entry name" value="SRD5A/TECR"/>
</dbReference>
<comment type="caution">
    <text evidence="12">The sequence shown here is derived from an EMBL/GenBank/DDBJ whole genome shotgun (WGS) entry which is preliminary data.</text>
</comment>
<evidence type="ECO:0000256" key="4">
    <source>
        <dbReference type="ARBA" id="ARBA00022692"/>
    </source>
</evidence>
<protein>
    <recommendedName>
        <fullName evidence="11">3-oxo-5-alpha-steroid 4-dehydrogenase C-terminal domain-containing protein</fullName>
    </recommendedName>
</protein>
<evidence type="ECO:0000256" key="9">
    <source>
        <dbReference type="SAM" id="MobiDB-lite"/>
    </source>
</evidence>
<dbReference type="EMBL" id="JAFJZO010000025">
    <property type="protein sequence ID" value="KAG5502912.1"/>
    <property type="molecule type" value="Genomic_DNA"/>
</dbReference>
<dbReference type="GeneID" id="94290740"/>
<keyword evidence="8 10" id="KW-0472">Membrane</keyword>
<feature type="transmembrane region" description="Helical" evidence="10">
    <location>
        <begin position="175"/>
        <end position="193"/>
    </location>
</feature>
<dbReference type="AlphaFoldDB" id="A0A836LAH2"/>
<accession>A0A836LAH2</accession>
<dbReference type="PANTHER" id="PTHR10556:SF28">
    <property type="entry name" value="VERY-LONG-CHAIN ENOYL-COA REDUCTASE"/>
    <property type="match status" value="1"/>
</dbReference>
<evidence type="ECO:0000259" key="11">
    <source>
        <dbReference type="Pfam" id="PF02544"/>
    </source>
</evidence>
<feature type="region of interest" description="Disordered" evidence="9">
    <location>
        <begin position="39"/>
        <end position="64"/>
    </location>
</feature>
<dbReference type="OrthoDB" id="540503at2759"/>
<dbReference type="GO" id="GO:0016020">
    <property type="term" value="C:membrane"/>
    <property type="evidence" value="ECO:0007669"/>
    <property type="project" value="UniProtKB-SubCell"/>
</dbReference>
<keyword evidence="5 10" id="KW-1133">Transmembrane helix</keyword>
<dbReference type="PROSITE" id="PS50244">
    <property type="entry name" value="S5A_REDUCTASE"/>
    <property type="match status" value="1"/>
</dbReference>
<proteinExistence type="inferred from homology"/>
<dbReference type="PANTHER" id="PTHR10556">
    <property type="entry name" value="3-OXO-5-ALPHA-STEROID 4-DEHYDROGENASE"/>
    <property type="match status" value="1"/>
</dbReference>
<evidence type="ECO:0000256" key="7">
    <source>
        <dbReference type="ARBA" id="ARBA00023098"/>
    </source>
</evidence>
<evidence type="ECO:0000256" key="3">
    <source>
        <dbReference type="ARBA" id="ARBA00022516"/>
    </source>
</evidence>
<comment type="subcellular location">
    <subcellularLocation>
        <location evidence="1">Membrane</location>
        <topology evidence="1">Multi-pass membrane protein</topology>
    </subcellularLocation>
</comment>
<dbReference type="Pfam" id="PF02544">
    <property type="entry name" value="Steroid_dh"/>
    <property type="match status" value="1"/>
</dbReference>
<evidence type="ECO:0000313" key="12">
    <source>
        <dbReference type="EMBL" id="KAG5502912.1"/>
    </source>
</evidence>
<name>A0A836LAH2_9TRYP</name>
<feature type="transmembrane region" description="Helical" evidence="10">
    <location>
        <begin position="266"/>
        <end position="284"/>
    </location>
</feature>
<dbReference type="InterPro" id="IPR001104">
    <property type="entry name" value="3-oxo-5_a-steroid_4-DH_C"/>
</dbReference>
<dbReference type="GO" id="GO:0016627">
    <property type="term" value="F:oxidoreductase activity, acting on the CH-CH group of donors"/>
    <property type="evidence" value="ECO:0007669"/>
    <property type="project" value="InterPro"/>
</dbReference>
<evidence type="ECO:0000313" key="13">
    <source>
        <dbReference type="Proteomes" id="UP000674318"/>
    </source>
</evidence>
<keyword evidence="7" id="KW-0443">Lipid metabolism</keyword>
<keyword evidence="13" id="KW-1185">Reference proteome</keyword>
<dbReference type="Proteomes" id="UP000674318">
    <property type="component" value="Unassembled WGS sequence"/>
</dbReference>
<evidence type="ECO:0000256" key="1">
    <source>
        <dbReference type="ARBA" id="ARBA00004141"/>
    </source>
</evidence>
<evidence type="ECO:0000256" key="6">
    <source>
        <dbReference type="ARBA" id="ARBA00023002"/>
    </source>
</evidence>
<sequence length="309" mass="34474">MKVIVASGPDGSRKQELELPANATLADLKKAYRPNTDVHRKSFKVPGTNAVEPASPAADGSKPRPNLLTLSPNLPLSQQGVKNGTVITYKDLGPQIGYRTVFYVEYAGPIAFMLLYAMRPSFIYGSATMPAYGYTQKLYIALFIAHFVKRELESMFVHKFSHPTMPMRNIVKNCVYYWSFAAFIGYVLCHPSFTQTSALQSNAGAALMVINELLNFAVHYQLSTMRKSDGDTTRNVPRGPLFALVSCPNYFFEIMSWVSFSVGTNMLSSWFFTLAGFVQMADWAKKKHRGYVKADPANKKKAAILPFIM</sequence>
<reference evidence="12 13" key="1">
    <citation type="submission" date="2021-02" db="EMBL/GenBank/DDBJ databases">
        <title>Porcisia hertigi Genome sequencing and assembly.</title>
        <authorList>
            <person name="Almutairi H."/>
            <person name="Gatherer D."/>
        </authorList>
    </citation>
    <scope>NUCLEOTIDE SEQUENCE [LARGE SCALE GENOMIC DNA]</scope>
    <source>
        <strain evidence="12 13">C119</strain>
    </source>
</reference>
<evidence type="ECO:0000256" key="5">
    <source>
        <dbReference type="ARBA" id="ARBA00022989"/>
    </source>
</evidence>
<dbReference type="KEGG" id="phet:94290740"/>
<evidence type="ECO:0000256" key="8">
    <source>
        <dbReference type="ARBA" id="ARBA00023136"/>
    </source>
</evidence>
<keyword evidence="3" id="KW-0444">Lipid biosynthesis</keyword>
<comment type="similarity">
    <text evidence="2">Belongs to the steroid 5-alpha reductase family.</text>
</comment>
<feature type="domain" description="3-oxo-5-alpha-steroid 4-dehydrogenase C-terminal" evidence="11">
    <location>
        <begin position="164"/>
        <end position="308"/>
    </location>
</feature>
<dbReference type="RefSeq" id="XP_067756684.1">
    <property type="nucleotide sequence ID" value="XM_067900663.1"/>
</dbReference>
<feature type="transmembrane region" description="Helical" evidence="10">
    <location>
        <begin position="100"/>
        <end position="119"/>
    </location>
</feature>
<evidence type="ECO:0000256" key="2">
    <source>
        <dbReference type="ARBA" id="ARBA00007742"/>
    </source>
</evidence>
<evidence type="ECO:0000256" key="10">
    <source>
        <dbReference type="SAM" id="Phobius"/>
    </source>
</evidence>
<dbReference type="GO" id="GO:0042761">
    <property type="term" value="P:very long-chain fatty acid biosynthetic process"/>
    <property type="evidence" value="ECO:0007669"/>
    <property type="project" value="TreeGrafter"/>
</dbReference>
<keyword evidence="4 10" id="KW-0812">Transmembrane</keyword>
<organism evidence="12 13">
    <name type="scientific">Porcisia hertigi</name>
    <dbReference type="NCBI Taxonomy" id="2761500"/>
    <lineage>
        <taxon>Eukaryota</taxon>
        <taxon>Discoba</taxon>
        <taxon>Euglenozoa</taxon>
        <taxon>Kinetoplastea</taxon>
        <taxon>Metakinetoplastina</taxon>
        <taxon>Trypanosomatida</taxon>
        <taxon>Trypanosomatidae</taxon>
        <taxon>Leishmaniinae</taxon>
        <taxon>Porcisia</taxon>
    </lineage>
</organism>